<feature type="domain" description="AB hydrolase-1" evidence="4">
    <location>
        <begin position="121"/>
        <end position="368"/>
    </location>
</feature>
<dbReference type="InterPro" id="IPR029058">
    <property type="entry name" value="AB_hydrolase_fold"/>
</dbReference>
<evidence type="ECO:0000313" key="6">
    <source>
        <dbReference type="Proteomes" id="UP000038040"/>
    </source>
</evidence>
<reference evidence="8" key="1">
    <citation type="submission" date="2017-02" db="UniProtKB">
        <authorList>
            <consortium name="WormBaseParasite"/>
        </authorList>
    </citation>
    <scope>IDENTIFICATION</scope>
</reference>
<gene>
    <name evidence="5" type="ORF">DME_LOCUS9791</name>
</gene>
<dbReference type="Proteomes" id="UP000038040">
    <property type="component" value="Unplaced"/>
</dbReference>
<dbReference type="EMBL" id="UYYG01001191">
    <property type="protein sequence ID" value="VDN59818.1"/>
    <property type="molecule type" value="Genomic_DNA"/>
</dbReference>
<name>A0A0N4UHG3_DRAME</name>
<protein>
    <submittedName>
        <fullName evidence="8">AB hydrolase-1 domain-containing protein</fullName>
    </submittedName>
</protein>
<keyword evidence="1" id="KW-0378">Hydrolase</keyword>
<reference evidence="5 7" key="2">
    <citation type="submission" date="2018-11" db="EMBL/GenBank/DDBJ databases">
        <authorList>
            <consortium name="Pathogen Informatics"/>
        </authorList>
    </citation>
    <scope>NUCLEOTIDE SEQUENCE [LARGE SCALE GENOMIC DNA]</scope>
</reference>
<accession>A0A0N4UHG3</accession>
<evidence type="ECO:0000256" key="1">
    <source>
        <dbReference type="ARBA" id="ARBA00022801"/>
    </source>
</evidence>
<organism evidence="6 8">
    <name type="scientific">Dracunculus medinensis</name>
    <name type="common">Guinea worm</name>
    <dbReference type="NCBI Taxonomy" id="318479"/>
    <lineage>
        <taxon>Eukaryota</taxon>
        <taxon>Metazoa</taxon>
        <taxon>Ecdysozoa</taxon>
        <taxon>Nematoda</taxon>
        <taxon>Chromadorea</taxon>
        <taxon>Rhabditida</taxon>
        <taxon>Spirurina</taxon>
        <taxon>Dracunculoidea</taxon>
        <taxon>Dracunculidae</taxon>
        <taxon>Dracunculus</taxon>
    </lineage>
</organism>
<dbReference type="PRINTS" id="PR00412">
    <property type="entry name" value="EPOXHYDRLASE"/>
</dbReference>
<dbReference type="InterPro" id="IPR000073">
    <property type="entry name" value="AB_hydrolase_1"/>
</dbReference>
<dbReference type="Proteomes" id="UP000274756">
    <property type="component" value="Unassembled WGS sequence"/>
</dbReference>
<proteinExistence type="inferred from homology"/>
<dbReference type="AlphaFoldDB" id="A0A0N4UHG3"/>
<dbReference type="OrthoDB" id="408373at2759"/>
<comment type="similarity">
    <text evidence="2">Belongs to the AB hydrolase superfamily. Epoxide hydrolase family.</text>
</comment>
<dbReference type="STRING" id="318479.A0A0N4UHG3"/>
<evidence type="ECO:0000259" key="4">
    <source>
        <dbReference type="Pfam" id="PF00561"/>
    </source>
</evidence>
<evidence type="ECO:0000256" key="2">
    <source>
        <dbReference type="ARBA" id="ARBA00038334"/>
    </source>
</evidence>
<dbReference type="InterPro" id="IPR000639">
    <property type="entry name" value="Epox_hydrolase-like"/>
</dbReference>
<dbReference type="GO" id="GO:0004301">
    <property type="term" value="F:epoxide hydrolase activity"/>
    <property type="evidence" value="ECO:0007669"/>
    <property type="project" value="UniProtKB-ARBA"/>
</dbReference>
<evidence type="ECO:0000313" key="5">
    <source>
        <dbReference type="EMBL" id="VDN59818.1"/>
    </source>
</evidence>
<keyword evidence="7" id="KW-1185">Reference proteome</keyword>
<keyword evidence="3" id="KW-0812">Transmembrane</keyword>
<dbReference type="PRINTS" id="PR00111">
    <property type="entry name" value="ABHYDROLASE"/>
</dbReference>
<dbReference type="WBParaSite" id="DME_0000699201-mRNA-1">
    <property type="protein sequence ID" value="DME_0000699201-mRNA-1"/>
    <property type="gene ID" value="DME_0000699201"/>
</dbReference>
<keyword evidence="3" id="KW-1133">Transmembrane helix</keyword>
<dbReference type="Pfam" id="PF00561">
    <property type="entry name" value="Abhydrolase_1"/>
    <property type="match status" value="1"/>
</dbReference>
<evidence type="ECO:0000256" key="3">
    <source>
        <dbReference type="SAM" id="Phobius"/>
    </source>
</evidence>
<evidence type="ECO:0000313" key="8">
    <source>
        <dbReference type="WBParaSite" id="DME_0000699201-mRNA-1"/>
    </source>
</evidence>
<dbReference type="SUPFAM" id="SSF53474">
    <property type="entry name" value="alpha/beta-Hydrolases"/>
    <property type="match status" value="1"/>
</dbReference>
<dbReference type="Gene3D" id="3.40.50.1820">
    <property type="entry name" value="alpha/beta hydrolase"/>
    <property type="match status" value="1"/>
</dbReference>
<keyword evidence="3" id="KW-0472">Membrane</keyword>
<evidence type="ECO:0000313" key="7">
    <source>
        <dbReference type="Proteomes" id="UP000274756"/>
    </source>
</evidence>
<dbReference type="PANTHER" id="PTHR43329">
    <property type="entry name" value="EPOXIDE HYDROLASE"/>
    <property type="match status" value="1"/>
</dbReference>
<sequence length="382" mass="44344">MAKKFAIAISIDLKSAAINTYHNVRKMLWHFSNMRENGVIRIIHFIVGWSVCLFFNAFAIIQMAIIWWKNKNAFAKPKILPKPDALENWIHGKAKLSYNLNQTSSQEVTIHYVEQGDLMSPLLLMVHGFPDFWYSWRFQIKHFAKSYHVVAVDMRGYNESEAPVGIEHYQAHLVAKDIVELIQYLGYNGGVLVAHDWGGAIAWHIAAAHPEVVKRLIILNGPHPLAFQQHLRTSLSQFIKYIYFFQMPIIPETFISLDNFARLIQTIRGSKGLINKENFTDEDEKALLYTFSSKDKLTGPINYYRASFQMPTNFSIFKNLIKAKTLILWGINDHFLEKKIAEYSSSYCEMSQLRFVENASHWPHIDQPEQVNMFIENFLQQI</sequence>
<feature type="transmembrane region" description="Helical" evidence="3">
    <location>
        <begin position="40"/>
        <end position="68"/>
    </location>
</feature>